<keyword evidence="2" id="KW-1185">Reference proteome</keyword>
<accession>A0A8T0RNZ8</accession>
<protein>
    <submittedName>
        <fullName evidence="1">Uncharacterized protein</fullName>
    </submittedName>
</protein>
<evidence type="ECO:0000313" key="2">
    <source>
        <dbReference type="Proteomes" id="UP000823388"/>
    </source>
</evidence>
<dbReference type="AlphaFoldDB" id="A0A8T0RNZ8"/>
<evidence type="ECO:0000313" key="1">
    <source>
        <dbReference type="EMBL" id="KAG2586548.1"/>
    </source>
</evidence>
<dbReference type="EMBL" id="CM029046">
    <property type="protein sequence ID" value="KAG2586548.1"/>
    <property type="molecule type" value="Genomic_DNA"/>
</dbReference>
<proteinExistence type="predicted"/>
<sequence>MTKRIYADKIHVMLFHRSLACTRCGRYGLTLPPPSIGPSERHFNAAGCGRRSATARLLLDSRSNRFEGRLQDLEARVRNATGGPR</sequence>
<dbReference type="Proteomes" id="UP000823388">
    <property type="component" value="Chromosome 5N"/>
</dbReference>
<organism evidence="1 2">
    <name type="scientific">Panicum virgatum</name>
    <name type="common">Blackwell switchgrass</name>
    <dbReference type="NCBI Taxonomy" id="38727"/>
    <lineage>
        <taxon>Eukaryota</taxon>
        <taxon>Viridiplantae</taxon>
        <taxon>Streptophyta</taxon>
        <taxon>Embryophyta</taxon>
        <taxon>Tracheophyta</taxon>
        <taxon>Spermatophyta</taxon>
        <taxon>Magnoliopsida</taxon>
        <taxon>Liliopsida</taxon>
        <taxon>Poales</taxon>
        <taxon>Poaceae</taxon>
        <taxon>PACMAD clade</taxon>
        <taxon>Panicoideae</taxon>
        <taxon>Panicodae</taxon>
        <taxon>Paniceae</taxon>
        <taxon>Panicinae</taxon>
        <taxon>Panicum</taxon>
        <taxon>Panicum sect. Hiantes</taxon>
    </lineage>
</organism>
<comment type="caution">
    <text evidence="1">The sequence shown here is derived from an EMBL/GenBank/DDBJ whole genome shotgun (WGS) entry which is preliminary data.</text>
</comment>
<gene>
    <name evidence="1" type="ORF">PVAP13_5NG121016</name>
</gene>
<reference evidence="1" key="1">
    <citation type="submission" date="2020-05" db="EMBL/GenBank/DDBJ databases">
        <title>WGS assembly of Panicum virgatum.</title>
        <authorList>
            <person name="Lovell J.T."/>
            <person name="Jenkins J."/>
            <person name="Shu S."/>
            <person name="Juenger T.E."/>
            <person name="Schmutz J."/>
        </authorList>
    </citation>
    <scope>NUCLEOTIDE SEQUENCE</scope>
    <source>
        <strain evidence="1">AP13</strain>
    </source>
</reference>
<name>A0A8T0RNZ8_PANVG</name>